<dbReference type="EMBL" id="BMEC01000002">
    <property type="protein sequence ID" value="GGC25779.1"/>
    <property type="molecule type" value="Genomic_DNA"/>
</dbReference>
<feature type="transmembrane region" description="Helical" evidence="1">
    <location>
        <begin position="145"/>
        <end position="167"/>
    </location>
</feature>
<organism evidence="2 3">
    <name type="scientific">Marivirga lumbricoides</name>
    <dbReference type="NCBI Taxonomy" id="1046115"/>
    <lineage>
        <taxon>Bacteria</taxon>
        <taxon>Pseudomonadati</taxon>
        <taxon>Bacteroidota</taxon>
        <taxon>Cytophagia</taxon>
        <taxon>Cytophagales</taxon>
        <taxon>Marivirgaceae</taxon>
        <taxon>Marivirga</taxon>
    </lineage>
</organism>
<feature type="transmembrane region" description="Helical" evidence="1">
    <location>
        <begin position="14"/>
        <end position="37"/>
    </location>
</feature>
<protein>
    <recommendedName>
        <fullName evidence="4">Rod shape-determining protein MreD</fullName>
    </recommendedName>
</protein>
<evidence type="ECO:0000256" key="1">
    <source>
        <dbReference type="SAM" id="Phobius"/>
    </source>
</evidence>
<keyword evidence="1" id="KW-0472">Membrane</keyword>
<evidence type="ECO:0000313" key="3">
    <source>
        <dbReference type="Proteomes" id="UP000636010"/>
    </source>
</evidence>
<comment type="caution">
    <text evidence="2">The sequence shown here is derived from an EMBL/GenBank/DDBJ whole genome shotgun (WGS) entry which is preliminary data.</text>
</comment>
<gene>
    <name evidence="2" type="ORF">GCM10011506_08930</name>
</gene>
<keyword evidence="1" id="KW-0812">Transmembrane</keyword>
<accession>A0ABQ1LR53</accession>
<dbReference type="Proteomes" id="UP000636010">
    <property type="component" value="Unassembled WGS sequence"/>
</dbReference>
<keyword evidence="1" id="KW-1133">Transmembrane helix</keyword>
<feature type="transmembrane region" description="Helical" evidence="1">
    <location>
        <begin position="49"/>
        <end position="68"/>
    </location>
</feature>
<proteinExistence type="predicted"/>
<feature type="transmembrane region" description="Helical" evidence="1">
    <location>
        <begin position="83"/>
        <end position="102"/>
    </location>
</feature>
<name>A0ABQ1LR53_9BACT</name>
<evidence type="ECO:0008006" key="4">
    <source>
        <dbReference type="Google" id="ProtNLM"/>
    </source>
</evidence>
<reference evidence="3" key="1">
    <citation type="journal article" date="2019" name="Int. J. Syst. Evol. Microbiol.">
        <title>The Global Catalogue of Microorganisms (GCM) 10K type strain sequencing project: providing services to taxonomists for standard genome sequencing and annotation.</title>
        <authorList>
            <consortium name="The Broad Institute Genomics Platform"/>
            <consortium name="The Broad Institute Genome Sequencing Center for Infectious Disease"/>
            <person name="Wu L."/>
            <person name="Ma J."/>
        </authorList>
    </citation>
    <scope>NUCLEOTIDE SEQUENCE [LARGE SCALE GENOMIC DNA]</scope>
    <source>
        <strain evidence="3">CGMCC 1.10832</strain>
    </source>
</reference>
<evidence type="ECO:0000313" key="2">
    <source>
        <dbReference type="EMBL" id="GGC25779.1"/>
    </source>
</evidence>
<sequence>MLKLLILNKNDMDYLVVLGIQCTFSMLLFFLTIKWYVIPKITKDTKFDILALLLLVNAFRYLPLSLFMPGQVSADFPLYLKEIVAHGDFLSGILALIALILLKSHKKPAVAFTWLFSVVSIIDILVVLTLAMSEKVYELPLGANYFTVSVYVPLLMVIQVVILKILLSKAYR</sequence>
<feature type="transmembrane region" description="Helical" evidence="1">
    <location>
        <begin position="109"/>
        <end position="133"/>
    </location>
</feature>
<keyword evidence="3" id="KW-1185">Reference proteome</keyword>